<dbReference type="PANTHER" id="PTHR31205">
    <property type="entry name" value="ACTIN CROSS-LINKING PROTEIN (DUF569)"/>
    <property type="match status" value="1"/>
</dbReference>
<dbReference type="Pfam" id="PF04601">
    <property type="entry name" value="DUF569"/>
    <property type="match status" value="1"/>
</dbReference>
<evidence type="ECO:0000313" key="4">
    <source>
        <dbReference type="Proteomes" id="UP000825729"/>
    </source>
</evidence>
<evidence type="ECO:0000259" key="2">
    <source>
        <dbReference type="Pfam" id="PF22932"/>
    </source>
</evidence>
<comment type="caution">
    <text evidence="3">The sequence shown here is derived from an EMBL/GenBank/DDBJ whole genome shotgun (WGS) entry which is preliminary data.</text>
</comment>
<evidence type="ECO:0008006" key="5">
    <source>
        <dbReference type="Google" id="ProtNLM"/>
    </source>
</evidence>
<dbReference type="FunFam" id="2.80.10.50:FF:000067">
    <property type="entry name" value="BnaC05g19630D protein"/>
    <property type="match status" value="1"/>
</dbReference>
<gene>
    <name evidence="3" type="ORF">H6P81_000263</name>
</gene>
<dbReference type="AlphaFoldDB" id="A0AAV7F628"/>
<organism evidence="3 4">
    <name type="scientific">Aristolochia fimbriata</name>
    <name type="common">White veined hardy Dutchman's pipe vine</name>
    <dbReference type="NCBI Taxonomy" id="158543"/>
    <lineage>
        <taxon>Eukaryota</taxon>
        <taxon>Viridiplantae</taxon>
        <taxon>Streptophyta</taxon>
        <taxon>Embryophyta</taxon>
        <taxon>Tracheophyta</taxon>
        <taxon>Spermatophyta</taxon>
        <taxon>Magnoliopsida</taxon>
        <taxon>Magnoliidae</taxon>
        <taxon>Piperales</taxon>
        <taxon>Aristolochiaceae</taxon>
        <taxon>Aristolochia</taxon>
    </lineage>
</organism>
<dbReference type="Pfam" id="PF22932">
    <property type="entry name" value="Ubiq_DUF_assoc"/>
    <property type="match status" value="1"/>
</dbReference>
<evidence type="ECO:0000259" key="1">
    <source>
        <dbReference type="Pfam" id="PF04601"/>
    </source>
</evidence>
<evidence type="ECO:0000313" key="3">
    <source>
        <dbReference type="EMBL" id="KAG9455755.1"/>
    </source>
</evidence>
<dbReference type="EMBL" id="JAINDJ010000002">
    <property type="protein sequence ID" value="KAG9455755.1"/>
    <property type="molecule type" value="Genomic_DNA"/>
</dbReference>
<proteinExistence type="predicted"/>
<name>A0AAV7F628_ARIFI</name>
<feature type="domain" description="DUF569" evidence="2">
    <location>
        <begin position="241"/>
        <end position="318"/>
    </location>
</feature>
<accession>A0AAV7F628</accession>
<feature type="domain" description="DUF569" evidence="1">
    <location>
        <begin position="42"/>
        <end position="182"/>
    </location>
</feature>
<reference evidence="3 4" key="1">
    <citation type="submission" date="2021-07" db="EMBL/GenBank/DDBJ databases">
        <title>The Aristolochia fimbriata genome: insights into angiosperm evolution, floral development and chemical biosynthesis.</title>
        <authorList>
            <person name="Jiao Y."/>
        </authorList>
    </citation>
    <scope>NUCLEOTIDE SEQUENCE [LARGE SCALE GENOMIC DNA]</scope>
    <source>
        <strain evidence="3">IBCAS-2021</strain>
        <tissue evidence="3">Leaf</tissue>
    </source>
</reference>
<dbReference type="InterPro" id="IPR008999">
    <property type="entry name" value="Actin-crosslinking"/>
</dbReference>
<keyword evidence="4" id="KW-1185">Reference proteome</keyword>
<sequence>MYHILLPPWEKISRRTFLLSALRKGSVGSDLLSFSCSEAIQMELFHKAKAVRLRSHHDKYLLAEENEESVCQDRNGSSRNAKWTVEFLEGGQILRLKSCYGRYLTASNFPFLLGMTGRKVLQTMPLKLDSSIEWEPVREGFQVKLKTRYGYYLRANGGLPPWRNSITHDIPHRSSTQDWILWEVDIVEIQVDSPKPVLHRRVKQDNVASEGSSSYSAGTISGVPKLESCDSLPCSPPKNDGRTIYFTIADDNGEVDESCNPAFFSFKGTSVADLTDKLKEETRLDDIIVCSRNPVNSKIYPLRLHLPPNNFDMHVIVVKSSSKLAKTFRST</sequence>
<dbReference type="Gene3D" id="2.80.10.50">
    <property type="match status" value="1"/>
</dbReference>
<dbReference type="CDD" id="cd23340">
    <property type="entry name" value="beta-trefoil_FSCN_ACP-like"/>
    <property type="match status" value="1"/>
</dbReference>
<dbReference type="PANTHER" id="PTHR31205:SF69">
    <property type="entry name" value="ACTIN CROSS-LINKING PROTEIN (DUF569)"/>
    <property type="match status" value="1"/>
</dbReference>
<dbReference type="SUPFAM" id="SSF50405">
    <property type="entry name" value="Actin-crosslinking proteins"/>
    <property type="match status" value="1"/>
</dbReference>
<dbReference type="InterPro" id="IPR007679">
    <property type="entry name" value="DUF569"/>
</dbReference>
<dbReference type="Proteomes" id="UP000825729">
    <property type="component" value="Unassembled WGS sequence"/>
</dbReference>
<protein>
    <recommendedName>
        <fullName evidence="5">DUF569 domain-containing protein</fullName>
    </recommendedName>
</protein>
<dbReference type="InterPro" id="IPR054726">
    <property type="entry name" value="Ubiq_DUF569-assoc"/>
</dbReference>